<organism evidence="1 2">
    <name type="scientific">Acer saccharum</name>
    <name type="common">Sugar maple</name>
    <dbReference type="NCBI Taxonomy" id="4024"/>
    <lineage>
        <taxon>Eukaryota</taxon>
        <taxon>Viridiplantae</taxon>
        <taxon>Streptophyta</taxon>
        <taxon>Embryophyta</taxon>
        <taxon>Tracheophyta</taxon>
        <taxon>Spermatophyta</taxon>
        <taxon>Magnoliopsida</taxon>
        <taxon>eudicotyledons</taxon>
        <taxon>Gunneridae</taxon>
        <taxon>Pentapetalae</taxon>
        <taxon>rosids</taxon>
        <taxon>malvids</taxon>
        <taxon>Sapindales</taxon>
        <taxon>Sapindaceae</taxon>
        <taxon>Hippocastanoideae</taxon>
        <taxon>Acereae</taxon>
        <taxon>Acer</taxon>
    </lineage>
</organism>
<dbReference type="PANTHER" id="PTHR46702">
    <property type="entry name" value="DNA LIGASE (DUF1666)-RELATED"/>
    <property type="match status" value="1"/>
</dbReference>
<accession>A0AA39SW20</accession>
<reference evidence="1" key="1">
    <citation type="journal article" date="2022" name="Plant J.">
        <title>Strategies of tolerance reflected in two North American maple genomes.</title>
        <authorList>
            <person name="McEvoy S.L."/>
            <person name="Sezen U.U."/>
            <person name="Trouern-Trend A."/>
            <person name="McMahon S.M."/>
            <person name="Schaberg P.G."/>
            <person name="Yang J."/>
            <person name="Wegrzyn J.L."/>
            <person name="Swenson N.G."/>
        </authorList>
    </citation>
    <scope>NUCLEOTIDE SEQUENCE</scope>
    <source>
        <strain evidence="1">NS2018</strain>
    </source>
</reference>
<name>A0AA39SW20_ACESA</name>
<gene>
    <name evidence="1" type="ORF">LWI29_019506</name>
</gene>
<sequence>MEEIFSIVSSENEEIVLEKLDSLSLGRLPKLRSFSYEEEVGSTSDEERQMKDTLMPLSDGKVQLILEEQEALETLTNTMVEPPAGNTAQHRRDMETYQTWKRRTVCSHNDAKQLLNSFTPSPKSASKKLASPFRCLSLKKIDQPGEETENLQQPENDPYQDLETAYVAQICLTWEALHCQYLK</sequence>
<protein>
    <submittedName>
        <fullName evidence="1">Uncharacterized protein</fullName>
    </submittedName>
</protein>
<dbReference type="Pfam" id="PF07891">
    <property type="entry name" value="DUF1666"/>
    <property type="match status" value="1"/>
</dbReference>
<dbReference type="Proteomes" id="UP001168877">
    <property type="component" value="Unassembled WGS sequence"/>
</dbReference>
<dbReference type="InterPro" id="IPR012870">
    <property type="entry name" value="DUF1666"/>
</dbReference>
<proteinExistence type="predicted"/>
<reference evidence="1" key="2">
    <citation type="submission" date="2023-06" db="EMBL/GenBank/DDBJ databases">
        <authorList>
            <person name="Swenson N.G."/>
            <person name="Wegrzyn J.L."/>
            <person name="Mcevoy S.L."/>
        </authorList>
    </citation>
    <scope>NUCLEOTIDE SEQUENCE</scope>
    <source>
        <strain evidence="1">NS2018</strain>
        <tissue evidence="1">Leaf</tissue>
    </source>
</reference>
<dbReference type="EMBL" id="JAUESC010000004">
    <property type="protein sequence ID" value="KAK0596834.1"/>
    <property type="molecule type" value="Genomic_DNA"/>
</dbReference>
<keyword evidence="2" id="KW-1185">Reference proteome</keyword>
<dbReference type="PANTHER" id="PTHR46702:SF1">
    <property type="entry name" value="DUF1666 FAMILY PROTEIN (DUF1666)"/>
    <property type="match status" value="1"/>
</dbReference>
<evidence type="ECO:0000313" key="2">
    <source>
        <dbReference type="Proteomes" id="UP001168877"/>
    </source>
</evidence>
<evidence type="ECO:0000313" key="1">
    <source>
        <dbReference type="EMBL" id="KAK0596834.1"/>
    </source>
</evidence>
<comment type="caution">
    <text evidence="1">The sequence shown here is derived from an EMBL/GenBank/DDBJ whole genome shotgun (WGS) entry which is preliminary data.</text>
</comment>
<dbReference type="AlphaFoldDB" id="A0AA39SW20"/>